<reference evidence="2 3" key="1">
    <citation type="submission" date="2018-05" db="EMBL/GenBank/DDBJ databases">
        <title>Flavobacterium sp. MEBiC07310.</title>
        <authorList>
            <person name="Baek K."/>
        </authorList>
    </citation>
    <scope>NUCLEOTIDE SEQUENCE [LARGE SCALE GENOMIC DNA]</scope>
    <source>
        <strain evidence="2 3">MEBiC07310</strain>
    </source>
</reference>
<dbReference type="RefSeq" id="WP_109569742.1">
    <property type="nucleotide sequence ID" value="NZ_CP029463.1"/>
</dbReference>
<dbReference type="Proteomes" id="UP000245429">
    <property type="component" value="Chromosome"/>
</dbReference>
<protein>
    <recommendedName>
        <fullName evidence="4">DUF4890 domain-containing protein</fullName>
    </recommendedName>
</protein>
<evidence type="ECO:0008006" key="4">
    <source>
        <dbReference type="Google" id="ProtNLM"/>
    </source>
</evidence>
<evidence type="ECO:0000313" key="2">
    <source>
        <dbReference type="EMBL" id="AWM14382.1"/>
    </source>
</evidence>
<accession>A0A2U8QW01</accession>
<dbReference type="KEGG" id="fse:DI487_11295"/>
<dbReference type="AlphaFoldDB" id="A0A2U8QW01"/>
<feature type="signal peptide" evidence="1">
    <location>
        <begin position="1"/>
        <end position="19"/>
    </location>
</feature>
<feature type="chain" id="PRO_5015950342" description="DUF4890 domain-containing protein" evidence="1">
    <location>
        <begin position="20"/>
        <end position="121"/>
    </location>
</feature>
<evidence type="ECO:0000256" key="1">
    <source>
        <dbReference type="SAM" id="SignalP"/>
    </source>
</evidence>
<name>A0A2U8QW01_9FLAO</name>
<proteinExistence type="predicted"/>
<sequence>MKKAVVLLAVFFVSFGAFAQEKTTEEKATEMTERMKEQIGFNEETEKKVQEINLDFVTKTEEIKEKDSGRMTKFKELKALGEERETQLKEVLTEEEFEAFKDHKTENRKEMKQRFKANRSK</sequence>
<gene>
    <name evidence="2" type="ORF">DI487_11295</name>
</gene>
<organism evidence="2 3">
    <name type="scientific">Flavobacterium sediminis</name>
    <dbReference type="NCBI Taxonomy" id="2201181"/>
    <lineage>
        <taxon>Bacteria</taxon>
        <taxon>Pseudomonadati</taxon>
        <taxon>Bacteroidota</taxon>
        <taxon>Flavobacteriia</taxon>
        <taxon>Flavobacteriales</taxon>
        <taxon>Flavobacteriaceae</taxon>
        <taxon>Flavobacterium</taxon>
    </lineage>
</organism>
<keyword evidence="1" id="KW-0732">Signal</keyword>
<keyword evidence="3" id="KW-1185">Reference proteome</keyword>
<evidence type="ECO:0000313" key="3">
    <source>
        <dbReference type="Proteomes" id="UP000245429"/>
    </source>
</evidence>
<dbReference type="EMBL" id="CP029463">
    <property type="protein sequence ID" value="AWM14382.1"/>
    <property type="molecule type" value="Genomic_DNA"/>
</dbReference>
<dbReference type="OrthoDB" id="680361at2"/>